<accession>A0A849BKZ2</accession>
<keyword evidence="1" id="KW-0472">Membrane</keyword>
<comment type="caution">
    <text evidence="2">The sequence shown here is derived from an EMBL/GenBank/DDBJ whole genome shotgun (WGS) entry which is preliminary data.</text>
</comment>
<proteinExistence type="predicted"/>
<keyword evidence="3" id="KW-1185">Reference proteome</keyword>
<gene>
    <name evidence="2" type="ORF">HLB09_02650</name>
</gene>
<name>A0A849BKZ2_9ACTN</name>
<dbReference type="AlphaFoldDB" id="A0A849BKZ2"/>
<evidence type="ECO:0000256" key="1">
    <source>
        <dbReference type="SAM" id="Phobius"/>
    </source>
</evidence>
<reference evidence="2 3" key="1">
    <citation type="submission" date="2020-05" db="EMBL/GenBank/DDBJ databases">
        <title>MicrobeNet Type strains.</title>
        <authorList>
            <person name="Nicholson A.C."/>
        </authorList>
    </citation>
    <scope>NUCLEOTIDE SEQUENCE [LARGE SCALE GENOMIC DNA]</scope>
    <source>
        <strain evidence="2 3">JCM 14547</strain>
    </source>
</reference>
<dbReference type="EMBL" id="JABEMA010000016">
    <property type="protein sequence ID" value="NNH22005.1"/>
    <property type="molecule type" value="Genomic_DNA"/>
</dbReference>
<organism evidence="2 3">
    <name type="scientific">Pseudokineococcus marinus</name>
    <dbReference type="NCBI Taxonomy" id="351215"/>
    <lineage>
        <taxon>Bacteria</taxon>
        <taxon>Bacillati</taxon>
        <taxon>Actinomycetota</taxon>
        <taxon>Actinomycetes</taxon>
        <taxon>Kineosporiales</taxon>
        <taxon>Kineosporiaceae</taxon>
        <taxon>Pseudokineococcus</taxon>
    </lineage>
</organism>
<feature type="transmembrane region" description="Helical" evidence="1">
    <location>
        <begin position="24"/>
        <end position="46"/>
    </location>
</feature>
<protein>
    <submittedName>
        <fullName evidence="2">Uncharacterized protein</fullName>
    </submittedName>
</protein>
<evidence type="ECO:0000313" key="3">
    <source>
        <dbReference type="Proteomes" id="UP000555552"/>
    </source>
</evidence>
<dbReference type="Proteomes" id="UP000555552">
    <property type="component" value="Unassembled WGS sequence"/>
</dbReference>
<dbReference type="RefSeq" id="WP_171201862.1">
    <property type="nucleotide sequence ID" value="NZ_BAAANP010000026.1"/>
</dbReference>
<sequence>MYGAKTTLATASAGATGTTMATGAGVWVVFAAITVLFALSAVVQFVRPARAHRP</sequence>
<evidence type="ECO:0000313" key="2">
    <source>
        <dbReference type="EMBL" id="NNH22005.1"/>
    </source>
</evidence>
<keyword evidence="1" id="KW-0812">Transmembrane</keyword>
<keyword evidence="1" id="KW-1133">Transmembrane helix</keyword>